<dbReference type="InterPro" id="IPR045111">
    <property type="entry name" value="Vps41/Vps8"/>
</dbReference>
<dbReference type="Proteomes" id="UP000692954">
    <property type="component" value="Unassembled WGS sequence"/>
</dbReference>
<sequence length="1299" mass="154072">MYNLDDLLAEDENDINDASNLEIDDILNESDDSIKEFDIEKANQILSEKKQKLKVHIKYGEQEYEDLIKKYIEHDFEQQTEEFKIEISSSNEEEIESQSLIDQIDKQERIIKETTLLNVELINNNIEIENIEIHDLQQISNQLKKVSGQPCLIIFQFNILSIGTSIGEILVYSAANNDFIVLKYNSRVSAIDNTQVFLVASYEDCAIILWDPNTKAQLKHIKHQEPLLSLKFFNETQFIISDYLGQTSMCKITKMLWSYQIEIDKLLPRQINPFYQISICKQEYIAFSCLEQVIVMKADQQSQIIKRIKRQIDGYTYPCTTWGQFTNTEEYTEMIEIALAVSWGTHIEIYIVEKQQLIQKYSFILNTIISCNWVSRDMLLVITREFQIVTLNVQYFNKDIITEESRNILRKQNNYLQNKTEKPIQSITPLGDVINFPLQVNNGQQMVSIYMNCIHANTRFIYLLTLPLIKRLKLLIWSDYLKVMIEKAETKQNWYDILSFGIKLYWNQIHCFAIPQTSYDQRVVFSDISKDICNSFIYLVGQSIESQKISEQIKYEQWTQTIYSAIQYCIHCNQQQYLFTGMKTLLIKFHRYTQLLASLEQFILNKQIKQIPTDLLLQISTHYKVLNKSDIVEQLILSLDPKFLDMTTIFQICQENDLYTPLMVVCPRIDHDYITPLQKMYSNFLKTQNQNMLLKSLWFIKLTFQQIIFPNEKIPSDRFQHAFGQVIMWLLIEDILRNFGIHLPKELFEILKIAMNYTSLFNSDQLQKYFNYQKPILVAFVHKIYKSLSQSIVTHEGLGIEFSKFIGSIKGLVLDEEIYIKSLKHLVLDHKNFQLILNILEQIELKPLLKNELFEQANDNYIRSLFAPDIYRQIDLCLLKVNKSFFSLLIQRQLNQKREQTLKVIELYFDTLLENHKTLQILKQIIPTLTSQEQYKLMNREQITNGYMELFQSLGPQNKELRALLIRASCIHSPNYVLDKIHHFSLDDLETIFIETKHKEGLGYIYARVGKFETAMQFFIQNLLDYLQECFTQQQQFSSEILNLKFDLLFQTCKDNLSHNDKNLFLELGRGLFNKETHSQIWILSEQINKNNYQYMIPILQVINTRLCEFYNYLSIEELITLMEEQIEIFRMIWIKWSFKNLINDQRIQYRIWYKSYYVELKTYLELKWHIWHQNGGSPEYQNVCSNCNEIITTDGQQHVLIRKCSHSTHQSCLQQPYCHICNPKIKMQLESVLANRNVNDGVDIKRRQILIKEIELMKNHRKLEEQMEDLQLTADDIRIHEENRIIHDLELFDKFFNL</sequence>
<dbReference type="GO" id="GO:0030897">
    <property type="term" value="C:HOPS complex"/>
    <property type="evidence" value="ECO:0007669"/>
    <property type="project" value="TreeGrafter"/>
</dbReference>
<organism evidence="3 4">
    <name type="scientific">Paramecium sonneborni</name>
    <dbReference type="NCBI Taxonomy" id="65129"/>
    <lineage>
        <taxon>Eukaryota</taxon>
        <taxon>Sar</taxon>
        <taxon>Alveolata</taxon>
        <taxon>Ciliophora</taxon>
        <taxon>Intramacronucleata</taxon>
        <taxon>Oligohymenophorea</taxon>
        <taxon>Peniculida</taxon>
        <taxon>Parameciidae</taxon>
        <taxon>Paramecium</taxon>
    </lineage>
</organism>
<dbReference type="PANTHER" id="PTHR12616">
    <property type="entry name" value="VACUOLAR PROTEIN SORTING VPS41"/>
    <property type="match status" value="1"/>
</dbReference>
<dbReference type="PANTHER" id="PTHR12616:SF8">
    <property type="entry name" value="VACUOLAR PROTEIN SORTING-ASSOCIATED PROTEIN 8 HOMOLOG"/>
    <property type="match status" value="1"/>
</dbReference>
<dbReference type="Pfam" id="PF12816">
    <property type="entry name" value="TPR_Vps8"/>
    <property type="match status" value="1"/>
</dbReference>
<dbReference type="EMBL" id="CAJJDN010000144">
    <property type="protein sequence ID" value="CAD8123303.1"/>
    <property type="molecule type" value="Genomic_DNA"/>
</dbReference>
<keyword evidence="1" id="KW-0175">Coiled coil</keyword>
<gene>
    <name evidence="3" type="ORF">PSON_ATCC_30995.1.T1440013</name>
</gene>
<dbReference type="GO" id="GO:0034058">
    <property type="term" value="P:endosomal vesicle fusion"/>
    <property type="evidence" value="ECO:0007669"/>
    <property type="project" value="TreeGrafter"/>
</dbReference>
<feature type="coiled-coil region" evidence="1">
    <location>
        <begin position="1254"/>
        <end position="1284"/>
    </location>
</feature>
<protein>
    <recommendedName>
        <fullName evidence="2">Vacuolar protein sorting-associated protein 8 central domain-containing protein</fullName>
    </recommendedName>
</protein>
<dbReference type="OrthoDB" id="295181at2759"/>
<dbReference type="InterPro" id="IPR025941">
    <property type="entry name" value="Vps8_central_dom"/>
</dbReference>
<evidence type="ECO:0000313" key="4">
    <source>
        <dbReference type="Proteomes" id="UP000692954"/>
    </source>
</evidence>
<proteinExistence type="predicted"/>
<accession>A0A8S1R7K0</accession>
<comment type="caution">
    <text evidence="3">The sequence shown here is derived from an EMBL/GenBank/DDBJ whole genome shotgun (WGS) entry which is preliminary data.</text>
</comment>
<evidence type="ECO:0000313" key="3">
    <source>
        <dbReference type="EMBL" id="CAD8123303.1"/>
    </source>
</evidence>
<feature type="domain" description="Vacuolar protein sorting-associated protein 8 central" evidence="2">
    <location>
        <begin position="596"/>
        <end position="731"/>
    </location>
</feature>
<dbReference type="GO" id="GO:0005770">
    <property type="term" value="C:late endosome"/>
    <property type="evidence" value="ECO:0007669"/>
    <property type="project" value="TreeGrafter"/>
</dbReference>
<keyword evidence="4" id="KW-1185">Reference proteome</keyword>
<name>A0A8S1R7K0_9CILI</name>
<evidence type="ECO:0000256" key="1">
    <source>
        <dbReference type="SAM" id="Coils"/>
    </source>
</evidence>
<dbReference type="GO" id="GO:0006623">
    <property type="term" value="P:protein targeting to vacuole"/>
    <property type="evidence" value="ECO:0007669"/>
    <property type="project" value="InterPro"/>
</dbReference>
<evidence type="ECO:0000259" key="2">
    <source>
        <dbReference type="Pfam" id="PF12816"/>
    </source>
</evidence>
<reference evidence="3" key="1">
    <citation type="submission" date="2021-01" db="EMBL/GenBank/DDBJ databases">
        <authorList>
            <consortium name="Genoscope - CEA"/>
            <person name="William W."/>
        </authorList>
    </citation>
    <scope>NUCLEOTIDE SEQUENCE</scope>
</reference>